<feature type="domain" description="NlpC/P60" evidence="6">
    <location>
        <begin position="57"/>
        <end position="182"/>
    </location>
</feature>
<evidence type="ECO:0000256" key="1">
    <source>
        <dbReference type="ARBA" id="ARBA00007074"/>
    </source>
</evidence>
<name>A0A1M4W592_9BACL</name>
<dbReference type="RefSeq" id="WP_073154145.1">
    <property type="nucleotide sequence ID" value="NZ_FQVL01000003.1"/>
</dbReference>
<keyword evidence="5" id="KW-0732">Signal</keyword>
<evidence type="ECO:0000256" key="3">
    <source>
        <dbReference type="ARBA" id="ARBA00022801"/>
    </source>
</evidence>
<feature type="signal peptide" evidence="5">
    <location>
        <begin position="1"/>
        <end position="30"/>
    </location>
</feature>
<dbReference type="PANTHER" id="PTHR47053">
    <property type="entry name" value="MUREIN DD-ENDOPEPTIDASE MEPH-RELATED"/>
    <property type="match status" value="1"/>
</dbReference>
<keyword evidence="4" id="KW-0788">Thiol protease</keyword>
<protein>
    <submittedName>
        <fullName evidence="7">Cell wall-associated hydrolase, NlpC family</fullName>
    </submittedName>
</protein>
<keyword evidence="8" id="KW-1185">Reference proteome</keyword>
<reference evidence="7 8" key="1">
    <citation type="submission" date="2016-11" db="EMBL/GenBank/DDBJ databases">
        <authorList>
            <person name="Jaros S."/>
            <person name="Januszkiewicz K."/>
            <person name="Wedrychowicz H."/>
        </authorList>
    </citation>
    <scope>NUCLEOTIDE SEQUENCE [LARGE SCALE GENOMIC DNA]</scope>
    <source>
        <strain evidence="7 8">DSM 44666</strain>
    </source>
</reference>
<comment type="similarity">
    <text evidence="1">Belongs to the peptidase C40 family.</text>
</comment>
<sequence length="183" mass="20261">MIPKKITKFVLTLTFSLASTAILLPQISDAAYYNWYNDYNQPSTNQTANQSTTQTSSTLADRIIQTGEKYMGTPYQYGAKAGQTRTFDCSSFTQYVFKQNGITLPRSSRQQATIGKTVSKSQLKKGDLLFFTSSSSGGKIGHVGIYAGNNKILHTYGSGGVRYDSLSTKWLERSYVTAKRVIQ</sequence>
<evidence type="ECO:0000256" key="5">
    <source>
        <dbReference type="SAM" id="SignalP"/>
    </source>
</evidence>
<dbReference type="InterPro" id="IPR038765">
    <property type="entry name" value="Papain-like_cys_pep_sf"/>
</dbReference>
<evidence type="ECO:0000256" key="4">
    <source>
        <dbReference type="ARBA" id="ARBA00022807"/>
    </source>
</evidence>
<dbReference type="GO" id="GO:0006508">
    <property type="term" value="P:proteolysis"/>
    <property type="evidence" value="ECO:0007669"/>
    <property type="project" value="UniProtKB-KW"/>
</dbReference>
<dbReference type="EMBL" id="FQVL01000003">
    <property type="protein sequence ID" value="SHE76320.1"/>
    <property type="molecule type" value="Genomic_DNA"/>
</dbReference>
<dbReference type="PROSITE" id="PS51935">
    <property type="entry name" value="NLPC_P60"/>
    <property type="match status" value="1"/>
</dbReference>
<gene>
    <name evidence="7" type="ORF">SAMN05444392_10339</name>
</gene>
<accession>A0A1M4W592</accession>
<dbReference type="OrthoDB" id="9813118at2"/>
<dbReference type="Pfam" id="PF00877">
    <property type="entry name" value="NLPC_P60"/>
    <property type="match status" value="1"/>
</dbReference>
<feature type="chain" id="PRO_5009908041" evidence="5">
    <location>
        <begin position="31"/>
        <end position="183"/>
    </location>
</feature>
<evidence type="ECO:0000313" key="8">
    <source>
        <dbReference type="Proteomes" id="UP000184476"/>
    </source>
</evidence>
<evidence type="ECO:0000259" key="6">
    <source>
        <dbReference type="PROSITE" id="PS51935"/>
    </source>
</evidence>
<dbReference type="GO" id="GO:0008234">
    <property type="term" value="F:cysteine-type peptidase activity"/>
    <property type="evidence" value="ECO:0007669"/>
    <property type="project" value="UniProtKB-KW"/>
</dbReference>
<dbReference type="AlphaFoldDB" id="A0A1M4W592"/>
<proteinExistence type="inferred from homology"/>
<dbReference type="InterPro" id="IPR051202">
    <property type="entry name" value="Peptidase_C40"/>
</dbReference>
<organism evidence="7 8">
    <name type="scientific">Seinonella peptonophila</name>
    <dbReference type="NCBI Taxonomy" id="112248"/>
    <lineage>
        <taxon>Bacteria</taxon>
        <taxon>Bacillati</taxon>
        <taxon>Bacillota</taxon>
        <taxon>Bacilli</taxon>
        <taxon>Bacillales</taxon>
        <taxon>Thermoactinomycetaceae</taxon>
        <taxon>Seinonella</taxon>
    </lineage>
</organism>
<dbReference type="Proteomes" id="UP000184476">
    <property type="component" value="Unassembled WGS sequence"/>
</dbReference>
<keyword evidence="2" id="KW-0645">Protease</keyword>
<dbReference type="SUPFAM" id="SSF54001">
    <property type="entry name" value="Cysteine proteinases"/>
    <property type="match status" value="1"/>
</dbReference>
<dbReference type="Gene3D" id="3.90.1720.10">
    <property type="entry name" value="endopeptidase domain like (from Nostoc punctiforme)"/>
    <property type="match status" value="1"/>
</dbReference>
<dbReference type="STRING" id="112248.SAMN05444392_10339"/>
<evidence type="ECO:0000256" key="2">
    <source>
        <dbReference type="ARBA" id="ARBA00022670"/>
    </source>
</evidence>
<dbReference type="PANTHER" id="PTHR47053:SF1">
    <property type="entry name" value="MUREIN DD-ENDOPEPTIDASE MEPH-RELATED"/>
    <property type="match status" value="1"/>
</dbReference>
<evidence type="ECO:0000313" key="7">
    <source>
        <dbReference type="EMBL" id="SHE76320.1"/>
    </source>
</evidence>
<keyword evidence="3 7" id="KW-0378">Hydrolase</keyword>
<dbReference type="InterPro" id="IPR000064">
    <property type="entry name" value="NLP_P60_dom"/>
</dbReference>